<dbReference type="Proteomes" id="UP000297245">
    <property type="component" value="Unassembled WGS sequence"/>
</dbReference>
<sequence>MTPTRNSVLLYATHKEILPEFPSLVDQLNQPNRQFTQPYNLPDVIQPALPVTEDQVDASLDNLVEKHRGWVAENDLNVNTAPNASLFIVADEDTIPTGTVQVVYIGSEVAGNEKGYDVLRSPISTAVQIFTMIDGGQQGWNEFVFEAQSNGGIIPSCGTDAAVAAPQASASSGEGSQKQLPTKPRT</sequence>
<dbReference type="AlphaFoldDB" id="A0A4S8MIX3"/>
<organism evidence="2 3">
    <name type="scientific">Dendrothele bispora (strain CBS 962.96)</name>
    <dbReference type="NCBI Taxonomy" id="1314807"/>
    <lineage>
        <taxon>Eukaryota</taxon>
        <taxon>Fungi</taxon>
        <taxon>Dikarya</taxon>
        <taxon>Basidiomycota</taxon>
        <taxon>Agaricomycotina</taxon>
        <taxon>Agaricomycetes</taxon>
        <taxon>Agaricomycetidae</taxon>
        <taxon>Agaricales</taxon>
        <taxon>Agaricales incertae sedis</taxon>
        <taxon>Dendrothele</taxon>
    </lineage>
</organism>
<protein>
    <submittedName>
        <fullName evidence="2">Uncharacterized protein</fullName>
    </submittedName>
</protein>
<reference evidence="2 3" key="1">
    <citation type="journal article" date="2019" name="Nat. Ecol. Evol.">
        <title>Megaphylogeny resolves global patterns of mushroom evolution.</title>
        <authorList>
            <person name="Varga T."/>
            <person name="Krizsan K."/>
            <person name="Foldi C."/>
            <person name="Dima B."/>
            <person name="Sanchez-Garcia M."/>
            <person name="Sanchez-Ramirez S."/>
            <person name="Szollosi G.J."/>
            <person name="Szarkandi J.G."/>
            <person name="Papp V."/>
            <person name="Albert L."/>
            <person name="Andreopoulos W."/>
            <person name="Angelini C."/>
            <person name="Antonin V."/>
            <person name="Barry K.W."/>
            <person name="Bougher N.L."/>
            <person name="Buchanan P."/>
            <person name="Buyck B."/>
            <person name="Bense V."/>
            <person name="Catcheside P."/>
            <person name="Chovatia M."/>
            <person name="Cooper J."/>
            <person name="Damon W."/>
            <person name="Desjardin D."/>
            <person name="Finy P."/>
            <person name="Geml J."/>
            <person name="Haridas S."/>
            <person name="Hughes K."/>
            <person name="Justo A."/>
            <person name="Karasinski D."/>
            <person name="Kautmanova I."/>
            <person name="Kiss B."/>
            <person name="Kocsube S."/>
            <person name="Kotiranta H."/>
            <person name="LaButti K.M."/>
            <person name="Lechner B.E."/>
            <person name="Liimatainen K."/>
            <person name="Lipzen A."/>
            <person name="Lukacs Z."/>
            <person name="Mihaltcheva S."/>
            <person name="Morgado L.N."/>
            <person name="Niskanen T."/>
            <person name="Noordeloos M.E."/>
            <person name="Ohm R.A."/>
            <person name="Ortiz-Santana B."/>
            <person name="Ovrebo C."/>
            <person name="Racz N."/>
            <person name="Riley R."/>
            <person name="Savchenko A."/>
            <person name="Shiryaev A."/>
            <person name="Soop K."/>
            <person name="Spirin V."/>
            <person name="Szebenyi C."/>
            <person name="Tomsovsky M."/>
            <person name="Tulloss R.E."/>
            <person name="Uehling J."/>
            <person name="Grigoriev I.V."/>
            <person name="Vagvolgyi C."/>
            <person name="Papp T."/>
            <person name="Martin F.M."/>
            <person name="Miettinen O."/>
            <person name="Hibbett D.S."/>
            <person name="Nagy L.G."/>
        </authorList>
    </citation>
    <scope>NUCLEOTIDE SEQUENCE [LARGE SCALE GENOMIC DNA]</scope>
    <source>
        <strain evidence="2 3">CBS 962.96</strain>
    </source>
</reference>
<dbReference type="EMBL" id="ML179074">
    <property type="protein sequence ID" value="THV02710.1"/>
    <property type="molecule type" value="Genomic_DNA"/>
</dbReference>
<gene>
    <name evidence="2" type="ORF">K435DRAFT_775352</name>
</gene>
<name>A0A4S8MIX3_DENBC</name>
<accession>A0A4S8MIX3</accession>
<evidence type="ECO:0000256" key="1">
    <source>
        <dbReference type="SAM" id="MobiDB-lite"/>
    </source>
</evidence>
<evidence type="ECO:0000313" key="2">
    <source>
        <dbReference type="EMBL" id="THV02710.1"/>
    </source>
</evidence>
<keyword evidence="3" id="KW-1185">Reference proteome</keyword>
<feature type="region of interest" description="Disordered" evidence="1">
    <location>
        <begin position="164"/>
        <end position="186"/>
    </location>
</feature>
<evidence type="ECO:0000313" key="3">
    <source>
        <dbReference type="Proteomes" id="UP000297245"/>
    </source>
</evidence>
<proteinExistence type="predicted"/>
<dbReference type="OrthoDB" id="2896730at2759"/>